<evidence type="ECO:0000256" key="2">
    <source>
        <dbReference type="ARBA" id="ARBA00007779"/>
    </source>
</evidence>
<dbReference type="Pfam" id="PF02714">
    <property type="entry name" value="RSN1_7TM"/>
    <property type="match status" value="1"/>
</dbReference>
<evidence type="ECO:0000259" key="11">
    <source>
        <dbReference type="Pfam" id="PF13967"/>
    </source>
</evidence>
<feature type="region of interest" description="Disordered" evidence="7">
    <location>
        <begin position="725"/>
        <end position="769"/>
    </location>
</feature>
<dbReference type="InterPro" id="IPR027815">
    <property type="entry name" value="CSC1/OSCA1-like_cyt"/>
</dbReference>
<feature type="domain" description="10TM putative phosphate transporter extracellular tail" evidence="10">
    <location>
        <begin position="802"/>
        <end position="896"/>
    </location>
</feature>
<comment type="caution">
    <text evidence="13">The sequence shown here is derived from an EMBL/GenBank/DDBJ whole genome shotgun (WGS) entry which is preliminary data.</text>
</comment>
<feature type="transmembrane region" description="Helical" evidence="8">
    <location>
        <begin position="153"/>
        <end position="172"/>
    </location>
</feature>
<evidence type="ECO:0000256" key="4">
    <source>
        <dbReference type="ARBA" id="ARBA00022692"/>
    </source>
</evidence>
<feature type="transmembrane region" description="Helical" evidence="8">
    <location>
        <begin position="493"/>
        <end position="521"/>
    </location>
</feature>
<feature type="transmembrane region" description="Helical" evidence="8">
    <location>
        <begin position="20"/>
        <end position="44"/>
    </location>
</feature>
<evidence type="ECO:0000256" key="6">
    <source>
        <dbReference type="ARBA" id="ARBA00023136"/>
    </source>
</evidence>
<comment type="similarity">
    <text evidence="2">Belongs to the CSC1 (TC 1.A.17) family.</text>
</comment>
<dbReference type="InterPro" id="IPR032880">
    <property type="entry name" value="CSC1/OSCA1-like_N"/>
</dbReference>
<feature type="transmembrane region" description="Helical" evidence="8">
    <location>
        <begin position="617"/>
        <end position="637"/>
    </location>
</feature>
<gene>
    <name evidence="13" type="ORF">QR685DRAFT_209447</name>
</gene>
<evidence type="ECO:0000259" key="9">
    <source>
        <dbReference type="Pfam" id="PF02714"/>
    </source>
</evidence>
<dbReference type="Pfam" id="PF13967">
    <property type="entry name" value="RSN1_TM"/>
    <property type="match status" value="1"/>
</dbReference>
<keyword evidence="5 8" id="KW-1133">Transmembrane helix</keyword>
<dbReference type="Pfam" id="PF14703">
    <property type="entry name" value="PHM7_cyt"/>
    <property type="match status" value="1"/>
</dbReference>
<feature type="transmembrane region" description="Helical" evidence="8">
    <location>
        <begin position="588"/>
        <end position="611"/>
    </location>
</feature>
<feature type="domain" description="CSC1/OSCA1-like cytosolic" evidence="12">
    <location>
        <begin position="197"/>
        <end position="389"/>
    </location>
</feature>
<feature type="transmembrane region" description="Helical" evidence="8">
    <location>
        <begin position="541"/>
        <end position="567"/>
    </location>
</feature>
<dbReference type="InterPro" id="IPR045122">
    <property type="entry name" value="Csc1-like"/>
</dbReference>
<dbReference type="PANTHER" id="PTHR13018">
    <property type="entry name" value="PROBABLE MEMBRANE PROTEIN DUF221-RELATED"/>
    <property type="match status" value="1"/>
</dbReference>
<name>A0ABR3DG28_NEUIN</name>
<comment type="subcellular location">
    <subcellularLocation>
        <location evidence="1">Membrane</location>
        <topology evidence="1">Multi-pass membrane protein</topology>
    </subcellularLocation>
</comment>
<dbReference type="Pfam" id="PF12621">
    <property type="entry name" value="PHM7_ext"/>
    <property type="match status" value="1"/>
</dbReference>
<evidence type="ECO:0000256" key="7">
    <source>
        <dbReference type="SAM" id="MobiDB-lite"/>
    </source>
</evidence>
<keyword evidence="14" id="KW-1185">Reference proteome</keyword>
<keyword evidence="6 8" id="KW-0472">Membrane</keyword>
<feature type="domain" description="CSC1/OSCA1-like N-terminal transmembrane" evidence="11">
    <location>
        <begin position="23"/>
        <end position="174"/>
    </location>
</feature>
<evidence type="ECO:0000256" key="8">
    <source>
        <dbReference type="SAM" id="Phobius"/>
    </source>
</evidence>
<organism evidence="13 14">
    <name type="scientific">Neurospora intermedia</name>
    <dbReference type="NCBI Taxonomy" id="5142"/>
    <lineage>
        <taxon>Eukaryota</taxon>
        <taxon>Fungi</taxon>
        <taxon>Dikarya</taxon>
        <taxon>Ascomycota</taxon>
        <taxon>Pezizomycotina</taxon>
        <taxon>Sordariomycetes</taxon>
        <taxon>Sordariomycetidae</taxon>
        <taxon>Sordariales</taxon>
        <taxon>Sordariaceae</taxon>
        <taxon>Neurospora</taxon>
    </lineage>
</organism>
<dbReference type="EMBL" id="JAVLET010000003">
    <property type="protein sequence ID" value="KAL0471638.1"/>
    <property type="molecule type" value="Genomic_DNA"/>
</dbReference>
<dbReference type="Proteomes" id="UP001451303">
    <property type="component" value="Unassembled WGS sequence"/>
</dbReference>
<feature type="transmembrane region" description="Helical" evidence="8">
    <location>
        <begin position="103"/>
        <end position="123"/>
    </location>
</feature>
<evidence type="ECO:0000313" key="13">
    <source>
        <dbReference type="EMBL" id="KAL0471638.1"/>
    </source>
</evidence>
<dbReference type="InterPro" id="IPR003864">
    <property type="entry name" value="CSC1/OSCA1-like_7TM"/>
</dbReference>
<feature type="transmembrane region" description="Helical" evidence="8">
    <location>
        <begin position="403"/>
        <end position="427"/>
    </location>
</feature>
<feature type="transmembrane region" description="Helical" evidence="8">
    <location>
        <begin position="658"/>
        <end position="676"/>
    </location>
</feature>
<reference evidence="13 14" key="1">
    <citation type="submission" date="2023-09" db="EMBL/GenBank/DDBJ databases">
        <title>Multi-omics analysis of a traditional fermented food reveals byproduct-associated fungal strains for waste-to-food upcycling.</title>
        <authorList>
            <consortium name="Lawrence Berkeley National Laboratory"/>
            <person name="Rekdal V.M."/>
            <person name="Villalobos-Escobedo J.M."/>
            <person name="Rodriguez-Valeron N."/>
            <person name="Garcia M.O."/>
            <person name="Vasquez D.P."/>
            <person name="Damayanti I."/>
            <person name="Sorensen P.M."/>
            <person name="Baidoo E.E."/>
            <person name="De Carvalho A.C."/>
            <person name="Riley R."/>
            <person name="Lipzen A."/>
            <person name="He G."/>
            <person name="Yan M."/>
            <person name="Haridas S."/>
            <person name="Daum C."/>
            <person name="Yoshinaga Y."/>
            <person name="Ng V."/>
            <person name="Grigoriev I.V."/>
            <person name="Munk R."/>
            <person name="Nuraida L."/>
            <person name="Wijaya C.H."/>
            <person name="Morales P.-C."/>
            <person name="Keasling J.D."/>
        </authorList>
    </citation>
    <scope>NUCLEOTIDE SEQUENCE [LARGE SCALE GENOMIC DNA]</scope>
    <source>
        <strain evidence="13 14">FGSC 2613</strain>
    </source>
</reference>
<evidence type="ECO:0000256" key="3">
    <source>
        <dbReference type="ARBA" id="ARBA00022448"/>
    </source>
</evidence>
<dbReference type="PANTHER" id="PTHR13018:SF26">
    <property type="entry name" value="DOMAIN PROTEIN, PUTATIVE (AFU_ORTHOLOGUE AFUA_5G10920)-RELATED"/>
    <property type="match status" value="1"/>
</dbReference>
<dbReference type="InterPro" id="IPR022257">
    <property type="entry name" value="PHM7_ext"/>
</dbReference>
<feature type="compositionally biased region" description="Polar residues" evidence="7">
    <location>
        <begin position="744"/>
        <end position="767"/>
    </location>
</feature>
<sequence>MSDIPSNTSDTSEAKEPVSLSGMIVTLVPILITSAIYLAIFLVLRKSNRRYYAPRTYLGSLRENERSPSLSSGLFSWVKDFWKIPDVYALQHQSLDAYLYIRYLRMAVTICFVGCCITWPVLFPVNATGGNGLKQLDILTYGNIDRETRYNRYYAHVFISWIFFGFVMYLIMRECIFYINLRQAFLISPLYSQRISSRTVLFTSVPEPYLDEQRLRKVFGASVKNVWITSETKEVDELVEERDKVAMRLEKAEVKLIKLANKIRRKAMSKGDVNDVDKQAPLDAESGSIAARWVPRNKRPTHRLGPLGLIGKKVDTIDWCREELTRLIPEAEAAQDKYRDGAFKKVPGVFIEFRTQADAEGAAQILAHHRGLHMTPKYIGIRPNEIVWKSLAIPWWQRVIRRYAVYAFITAMIIFWAIPVGVVGIISNVNYLKTISFLTWLNDIPGFILGAVTGLLPSVALSILMSLVPVVIRICAKLSGEPSLSRVELFTQHAYFAFQVIQVFLVATVASSATAVAKQIADNPGSVTKLLSENLPKSSNFYISYFIVQGLSIATSVLTQVVGFFVFNLMYKFLANTPRALYTKWANLSAISWGSTMPVYTNIVVIAIAYATIAPLMLGWATVAMGLFYLAWRYNVLFVTDTQIDTRGLIYPRAIKQLYTGIYLAEICMIGLFGASVAPGPLVLMVIFLIFTILFHITMNAALNPLLYNLPLTLLAEEEGPLLDTPVDSQTAENGLGGEPRNGNGVSPTTGANYTEKVPSNGTNGAQSRAEDPILGAKEALDASRHQPNHVTGKKPNFLVKFLKPWIYSDYDTLRAYLPRGVQLDPYTEEAERDAYYPPNVTSDVPLLWIPSDANGAGVSRQEVEHTSRVVPITDEGCELDEKGHLVWDREGTRPPIWEEKIYY</sequence>
<protein>
    <submittedName>
        <fullName evidence="13">DUF221 domain-containing protein</fullName>
    </submittedName>
</protein>
<evidence type="ECO:0000256" key="1">
    <source>
        <dbReference type="ARBA" id="ARBA00004141"/>
    </source>
</evidence>
<proteinExistence type="inferred from homology"/>
<keyword evidence="3" id="KW-0813">Transport</keyword>
<evidence type="ECO:0000313" key="14">
    <source>
        <dbReference type="Proteomes" id="UP001451303"/>
    </source>
</evidence>
<feature type="transmembrane region" description="Helical" evidence="8">
    <location>
        <begin position="447"/>
        <end position="472"/>
    </location>
</feature>
<evidence type="ECO:0000259" key="12">
    <source>
        <dbReference type="Pfam" id="PF14703"/>
    </source>
</evidence>
<keyword evidence="4 8" id="KW-0812">Transmembrane</keyword>
<feature type="domain" description="CSC1/OSCA1-like 7TM region" evidence="9">
    <location>
        <begin position="401"/>
        <end position="673"/>
    </location>
</feature>
<evidence type="ECO:0000256" key="5">
    <source>
        <dbReference type="ARBA" id="ARBA00022989"/>
    </source>
</evidence>
<feature type="transmembrane region" description="Helical" evidence="8">
    <location>
        <begin position="682"/>
        <end position="703"/>
    </location>
</feature>
<evidence type="ECO:0000259" key="10">
    <source>
        <dbReference type="Pfam" id="PF12621"/>
    </source>
</evidence>
<accession>A0ABR3DG28</accession>